<proteinExistence type="predicted"/>
<dbReference type="PANTHER" id="PTHR32161:SF9">
    <property type="entry name" value="TOLB PROTEIN-LIKE PROTEIN"/>
    <property type="match status" value="1"/>
</dbReference>
<reference evidence="1 2" key="1">
    <citation type="journal article" date="2021" name="Commun. Biol.">
        <title>The genome of Shorea leprosula (Dipterocarpaceae) highlights the ecological relevance of drought in aseasonal tropical rainforests.</title>
        <authorList>
            <person name="Ng K.K.S."/>
            <person name="Kobayashi M.J."/>
            <person name="Fawcett J.A."/>
            <person name="Hatakeyama M."/>
            <person name="Paape T."/>
            <person name="Ng C.H."/>
            <person name="Ang C.C."/>
            <person name="Tnah L.H."/>
            <person name="Lee C.T."/>
            <person name="Nishiyama T."/>
            <person name="Sese J."/>
            <person name="O'Brien M.J."/>
            <person name="Copetti D."/>
            <person name="Mohd Noor M.I."/>
            <person name="Ong R.C."/>
            <person name="Putra M."/>
            <person name="Sireger I.Z."/>
            <person name="Indrioko S."/>
            <person name="Kosugi Y."/>
            <person name="Izuno A."/>
            <person name="Isagi Y."/>
            <person name="Lee S.L."/>
            <person name="Shimizu K.K."/>
        </authorList>
    </citation>
    <scope>NUCLEOTIDE SEQUENCE [LARGE SCALE GENOMIC DNA]</scope>
    <source>
        <strain evidence="1">214</strain>
    </source>
</reference>
<accession>A0AAV5L5I6</accession>
<evidence type="ECO:0000313" key="1">
    <source>
        <dbReference type="EMBL" id="GKV32390.1"/>
    </source>
</evidence>
<keyword evidence="2" id="KW-1185">Reference proteome</keyword>
<name>A0AAV5L5I6_9ROSI</name>
<sequence length="156" mass="17479">MAAPSTSTPNLLMKTNLLSSSLKDQDRLESISLALAYPIPTQELPDCQFQSWVALHSTEIGDKDKKITRLTPYGAVDYSLAVSKFGKFLAIASYGSRSWGGGFHELNTDIVVFPESDSRMMTMIRVMARMMNQTLRVICLTIRWLRLIRTMEASSP</sequence>
<organism evidence="1 2">
    <name type="scientific">Rubroshorea leprosula</name>
    <dbReference type="NCBI Taxonomy" id="152421"/>
    <lineage>
        <taxon>Eukaryota</taxon>
        <taxon>Viridiplantae</taxon>
        <taxon>Streptophyta</taxon>
        <taxon>Embryophyta</taxon>
        <taxon>Tracheophyta</taxon>
        <taxon>Spermatophyta</taxon>
        <taxon>Magnoliopsida</taxon>
        <taxon>eudicotyledons</taxon>
        <taxon>Gunneridae</taxon>
        <taxon>Pentapetalae</taxon>
        <taxon>rosids</taxon>
        <taxon>malvids</taxon>
        <taxon>Malvales</taxon>
        <taxon>Dipterocarpaceae</taxon>
        <taxon>Rubroshorea</taxon>
    </lineage>
</organism>
<comment type="caution">
    <text evidence="1">The sequence shown here is derived from an EMBL/GenBank/DDBJ whole genome shotgun (WGS) entry which is preliminary data.</text>
</comment>
<dbReference type="AlphaFoldDB" id="A0AAV5L5I6"/>
<dbReference type="EMBL" id="BPVZ01000095">
    <property type="protein sequence ID" value="GKV32390.1"/>
    <property type="molecule type" value="Genomic_DNA"/>
</dbReference>
<protein>
    <submittedName>
        <fullName evidence="1">Uncharacterized protein</fullName>
    </submittedName>
</protein>
<gene>
    <name evidence="1" type="ORF">SLEP1_g41001</name>
</gene>
<dbReference type="PANTHER" id="PTHR32161">
    <property type="entry name" value="DPP6 N-TERMINAL DOMAIN-LIKE PROTEIN"/>
    <property type="match status" value="1"/>
</dbReference>
<dbReference type="Proteomes" id="UP001054252">
    <property type="component" value="Unassembled WGS sequence"/>
</dbReference>
<evidence type="ECO:0000313" key="2">
    <source>
        <dbReference type="Proteomes" id="UP001054252"/>
    </source>
</evidence>